<proteinExistence type="predicted"/>
<organism evidence="2 3">
    <name type="scientific">Paenibacillus motobuensis</name>
    <dbReference type="NCBI Taxonomy" id="295324"/>
    <lineage>
        <taxon>Bacteria</taxon>
        <taxon>Bacillati</taxon>
        <taxon>Bacillota</taxon>
        <taxon>Bacilli</taxon>
        <taxon>Bacillales</taxon>
        <taxon>Paenibacillaceae</taxon>
        <taxon>Paenibacillus</taxon>
    </lineage>
</organism>
<keyword evidence="1" id="KW-0472">Membrane</keyword>
<dbReference type="Proteomes" id="UP001500340">
    <property type="component" value="Unassembled WGS sequence"/>
</dbReference>
<evidence type="ECO:0000313" key="2">
    <source>
        <dbReference type="EMBL" id="GAA0376702.1"/>
    </source>
</evidence>
<keyword evidence="3" id="KW-1185">Reference proteome</keyword>
<dbReference type="RefSeq" id="WP_179015858.1">
    <property type="nucleotide sequence ID" value="NZ_BAAACX010000004.1"/>
</dbReference>
<evidence type="ECO:0000256" key="1">
    <source>
        <dbReference type="SAM" id="Phobius"/>
    </source>
</evidence>
<reference evidence="3" key="1">
    <citation type="journal article" date="2019" name="Int. J. Syst. Evol. Microbiol.">
        <title>The Global Catalogue of Microorganisms (GCM) 10K type strain sequencing project: providing services to taxonomists for standard genome sequencing and annotation.</title>
        <authorList>
            <consortium name="The Broad Institute Genomics Platform"/>
            <consortium name="The Broad Institute Genome Sequencing Center for Infectious Disease"/>
            <person name="Wu L."/>
            <person name="Ma J."/>
        </authorList>
    </citation>
    <scope>NUCLEOTIDE SEQUENCE [LARGE SCALE GENOMIC DNA]</scope>
    <source>
        <strain evidence="3">JCM 12774</strain>
    </source>
</reference>
<dbReference type="EMBL" id="BAAACX010000004">
    <property type="protein sequence ID" value="GAA0376702.1"/>
    <property type="molecule type" value="Genomic_DNA"/>
</dbReference>
<gene>
    <name evidence="2" type="ORF">GCM10008933_04930</name>
</gene>
<keyword evidence="1" id="KW-1133">Transmembrane helix</keyword>
<evidence type="ECO:0000313" key="3">
    <source>
        <dbReference type="Proteomes" id="UP001500340"/>
    </source>
</evidence>
<comment type="caution">
    <text evidence="2">The sequence shown here is derived from an EMBL/GenBank/DDBJ whole genome shotgun (WGS) entry which is preliminary data.</text>
</comment>
<sequence>MSNKRKPPTLQQKKDEVNKKALIWAGSVTGVLILFVIIVLVLTKL</sequence>
<accession>A0ABP3HQT0</accession>
<name>A0ABP3HQT0_9BACL</name>
<keyword evidence="1" id="KW-0812">Transmembrane</keyword>
<protein>
    <submittedName>
        <fullName evidence="2">Uncharacterized protein</fullName>
    </submittedName>
</protein>
<feature type="transmembrane region" description="Helical" evidence="1">
    <location>
        <begin position="21"/>
        <end position="42"/>
    </location>
</feature>